<gene>
    <name evidence="1" type="ORF">Terrestrivirus1_259</name>
</gene>
<protein>
    <submittedName>
        <fullName evidence="1">Uncharacterized protein</fullName>
    </submittedName>
</protein>
<name>A0A3G4ZKL7_9VIRU</name>
<proteinExistence type="predicted"/>
<sequence length="223" mass="25192">MGNINAHHIASVIVDITNGIYKKVDIAFDFISYHICPDRPTNKLATDNLQIPAQDLQFLEKIGELIHKLVELCIVPLELLSNKKFAIHIFESSSVFALPNNQPVHNLVSTCDKILIYIGQHKNKILDPENKQIIKTVSLDNKDYDIPVNSWYNFQIDINKKVYFYIHCSTLSNYKGVVIAVDGLNVTNLSLMKNTAINFYNQALGAHPIAQNNNGNNGRENFI</sequence>
<evidence type="ECO:0000313" key="1">
    <source>
        <dbReference type="EMBL" id="AYV75385.1"/>
    </source>
</evidence>
<organism evidence="1">
    <name type="scientific">Terrestrivirus sp</name>
    <dbReference type="NCBI Taxonomy" id="2487775"/>
    <lineage>
        <taxon>Viruses</taxon>
        <taxon>Varidnaviria</taxon>
        <taxon>Bamfordvirae</taxon>
        <taxon>Nucleocytoviricota</taxon>
        <taxon>Megaviricetes</taxon>
        <taxon>Imitervirales</taxon>
        <taxon>Mimiviridae</taxon>
        <taxon>Klosneuvirinae</taxon>
    </lineage>
</organism>
<dbReference type="EMBL" id="MK071979">
    <property type="protein sequence ID" value="AYV75385.1"/>
    <property type="molecule type" value="Genomic_DNA"/>
</dbReference>
<accession>A0A3G4ZKL7</accession>
<reference evidence="1" key="1">
    <citation type="submission" date="2018-10" db="EMBL/GenBank/DDBJ databases">
        <title>Hidden diversity of soil giant viruses.</title>
        <authorList>
            <person name="Schulz F."/>
            <person name="Alteio L."/>
            <person name="Goudeau D."/>
            <person name="Ryan E.M."/>
            <person name="Malmstrom R.R."/>
            <person name="Blanchard J."/>
            <person name="Woyke T."/>
        </authorList>
    </citation>
    <scope>NUCLEOTIDE SEQUENCE</scope>
    <source>
        <strain evidence="1">TEV1</strain>
    </source>
</reference>